<keyword evidence="3" id="KW-1185">Reference proteome</keyword>
<name>A0ABW4S2Z8_9RHOB</name>
<dbReference type="InterPro" id="IPR000835">
    <property type="entry name" value="HTH_MarR-typ"/>
</dbReference>
<reference evidence="3" key="1">
    <citation type="journal article" date="2019" name="Int. J. Syst. Evol. Microbiol.">
        <title>The Global Catalogue of Microorganisms (GCM) 10K type strain sequencing project: providing services to taxonomists for standard genome sequencing and annotation.</title>
        <authorList>
            <consortium name="The Broad Institute Genomics Platform"/>
            <consortium name="The Broad Institute Genome Sequencing Center for Infectious Disease"/>
            <person name="Wu L."/>
            <person name="Ma J."/>
        </authorList>
    </citation>
    <scope>NUCLEOTIDE SEQUENCE [LARGE SCALE GENOMIC DNA]</scope>
    <source>
        <strain evidence="3">CGMCC 4.7242</strain>
    </source>
</reference>
<dbReference type="PANTHER" id="PTHR33164">
    <property type="entry name" value="TRANSCRIPTIONAL REGULATOR, MARR FAMILY"/>
    <property type="match status" value="1"/>
</dbReference>
<dbReference type="Gene3D" id="1.10.10.10">
    <property type="entry name" value="Winged helix-like DNA-binding domain superfamily/Winged helix DNA-binding domain"/>
    <property type="match status" value="1"/>
</dbReference>
<evidence type="ECO:0000313" key="3">
    <source>
        <dbReference type="Proteomes" id="UP001597353"/>
    </source>
</evidence>
<dbReference type="InterPro" id="IPR036390">
    <property type="entry name" value="WH_DNA-bd_sf"/>
</dbReference>
<dbReference type="Proteomes" id="UP001597353">
    <property type="component" value="Unassembled WGS sequence"/>
</dbReference>
<protein>
    <submittedName>
        <fullName evidence="2">MarR family winged helix-turn-helix transcriptional regulator</fullName>
    </submittedName>
</protein>
<dbReference type="PANTHER" id="PTHR33164:SF43">
    <property type="entry name" value="HTH-TYPE TRANSCRIPTIONAL REPRESSOR YETL"/>
    <property type="match status" value="1"/>
</dbReference>
<dbReference type="SMART" id="SM00347">
    <property type="entry name" value="HTH_MARR"/>
    <property type="match status" value="1"/>
</dbReference>
<sequence>MSESGEFDIHDYIPYLINRAAIVLVEQFQSGLQDYELARIEWRVLAILTQRGPTRFGALASLSALEPPTLSRVIAALSKRGLVVKAKSDKDARGIIIEPTAEAVKQVQRVLPHALRVEQIATQGMTEDEARFFLRLLQRICDNLSPWVPDDEARD</sequence>
<accession>A0ABW4S2Z8</accession>
<feature type="domain" description="HTH marR-type" evidence="1">
    <location>
        <begin position="10"/>
        <end position="142"/>
    </location>
</feature>
<dbReference type="Pfam" id="PF01047">
    <property type="entry name" value="MarR"/>
    <property type="match status" value="1"/>
</dbReference>
<dbReference type="InterPro" id="IPR039422">
    <property type="entry name" value="MarR/SlyA-like"/>
</dbReference>
<dbReference type="SUPFAM" id="SSF46785">
    <property type="entry name" value="Winged helix' DNA-binding domain"/>
    <property type="match status" value="1"/>
</dbReference>
<dbReference type="InterPro" id="IPR036388">
    <property type="entry name" value="WH-like_DNA-bd_sf"/>
</dbReference>
<evidence type="ECO:0000313" key="2">
    <source>
        <dbReference type="EMBL" id="MFD1911871.1"/>
    </source>
</evidence>
<gene>
    <name evidence="2" type="ORF">ACFSGJ_06530</name>
</gene>
<comment type="caution">
    <text evidence="2">The sequence shown here is derived from an EMBL/GenBank/DDBJ whole genome shotgun (WGS) entry which is preliminary data.</text>
</comment>
<dbReference type="PROSITE" id="PS50995">
    <property type="entry name" value="HTH_MARR_2"/>
    <property type="match status" value="1"/>
</dbReference>
<evidence type="ECO:0000259" key="1">
    <source>
        <dbReference type="PROSITE" id="PS50995"/>
    </source>
</evidence>
<proteinExistence type="predicted"/>
<dbReference type="EMBL" id="JBHUGH010000004">
    <property type="protein sequence ID" value="MFD1911871.1"/>
    <property type="molecule type" value="Genomic_DNA"/>
</dbReference>
<organism evidence="2 3">
    <name type="scientific">Halodurantibacterium flavum</name>
    <dbReference type="NCBI Taxonomy" id="1382802"/>
    <lineage>
        <taxon>Bacteria</taxon>
        <taxon>Pseudomonadati</taxon>
        <taxon>Pseudomonadota</taxon>
        <taxon>Alphaproteobacteria</taxon>
        <taxon>Rhodobacterales</taxon>
        <taxon>Paracoccaceae</taxon>
        <taxon>Halodurantibacterium</taxon>
    </lineage>
</organism>